<dbReference type="Gene3D" id="3.20.20.240">
    <property type="entry name" value="Methylmalonyl-CoA mutase"/>
    <property type="match status" value="1"/>
</dbReference>
<dbReference type="Pfam" id="PF01642">
    <property type="entry name" value="MM_CoA_mutase"/>
    <property type="match status" value="1"/>
</dbReference>
<proteinExistence type="predicted"/>
<dbReference type="SUPFAM" id="SSF51703">
    <property type="entry name" value="Cobalamin (vitamin B12)-dependent enzymes"/>
    <property type="match status" value="1"/>
</dbReference>
<name>A0ABP7TS72_9BACT</name>
<accession>A0ABP7TS72</accession>
<dbReference type="Proteomes" id="UP001501469">
    <property type="component" value="Unassembled WGS sequence"/>
</dbReference>
<dbReference type="InterPro" id="IPR016176">
    <property type="entry name" value="Cbl-dep_enz_cat"/>
</dbReference>
<comment type="caution">
    <text evidence="2">The sequence shown here is derived from an EMBL/GenBank/DDBJ whole genome shotgun (WGS) entry which is preliminary data.</text>
</comment>
<dbReference type="PANTHER" id="PTHR48101:SF1">
    <property type="entry name" value="METHYLMALONYL-COA MUTASE, LARGE SUBUNIT"/>
    <property type="match status" value="1"/>
</dbReference>
<sequence>MDELSSASPVSFAEFPAVSTAEWQARLARELKGRDPATLRWPLPDGFSLEPFYHREALVALGGPPAPLPHPTAPWLNVPSLNVPAGQDGRLQIEQAADALARGADGMHFVCHDAATFDVAYLAERLPLASTFVGYTTTAAPDALLGRLVDAAPGTALRGFLRFAPGAVPAGAELADYRAGLRRCVRLATAMPDFRALAVNGAFFGNRGATATQQIAFSLNTAAALLAELPNDETPAAEVAAALHLHIAVMPGYFLEIAKLRALRRLWATLLHAFGLPAELNASLRIHTTTATWTQTTLDAHTNLLRHTTEAMSAVLGGADSLSVAPFDCLFADSNEFSARLARNLSVLLREEAGLGRVQDPAAGSYYLETLTDQLAREAWALFQRIEVAGGLTQMRGQLLEEIKTVANETFRRIASGHQVVVGTNRFQNPHENFSFHPKKLLRSAEFDVTRAAYPTEVLRLATALHFERRDRKSKRAAVVLLGANTNQVILESFLQMLQAHERPELAASHPAGTLSLLYSSAEEATLMYATPEQFRRFARFIYQIPTEKQQFIPPALLSADLATMHEAVRVFGFQEMKVQGYTTEEVLARLQGRQVPPVTA</sequence>
<dbReference type="EMBL" id="BAABDK010000010">
    <property type="protein sequence ID" value="GAA4030499.1"/>
    <property type="molecule type" value="Genomic_DNA"/>
</dbReference>
<dbReference type="PANTHER" id="PTHR48101">
    <property type="entry name" value="METHYLMALONYL-COA MUTASE, MITOCHONDRIAL-RELATED"/>
    <property type="match status" value="1"/>
</dbReference>
<reference evidence="3" key="1">
    <citation type="journal article" date="2019" name="Int. J. Syst. Evol. Microbiol.">
        <title>The Global Catalogue of Microorganisms (GCM) 10K type strain sequencing project: providing services to taxonomists for standard genome sequencing and annotation.</title>
        <authorList>
            <consortium name="The Broad Institute Genomics Platform"/>
            <consortium name="The Broad Institute Genome Sequencing Center for Infectious Disease"/>
            <person name="Wu L."/>
            <person name="Ma J."/>
        </authorList>
    </citation>
    <scope>NUCLEOTIDE SEQUENCE [LARGE SCALE GENOMIC DNA]</scope>
    <source>
        <strain evidence="3">JCM 17225</strain>
    </source>
</reference>
<dbReference type="RefSeq" id="WP_345051933.1">
    <property type="nucleotide sequence ID" value="NZ_BAABDK010000010.1"/>
</dbReference>
<gene>
    <name evidence="2" type="ORF">GCM10022409_13430</name>
</gene>
<evidence type="ECO:0000259" key="1">
    <source>
        <dbReference type="Pfam" id="PF01642"/>
    </source>
</evidence>
<dbReference type="InterPro" id="IPR006099">
    <property type="entry name" value="MeMalonylCoA_mutase_a/b_cat"/>
</dbReference>
<organism evidence="2 3">
    <name type="scientific">Hymenobacter glaciei</name>
    <dbReference type="NCBI Taxonomy" id="877209"/>
    <lineage>
        <taxon>Bacteria</taxon>
        <taxon>Pseudomonadati</taxon>
        <taxon>Bacteroidota</taxon>
        <taxon>Cytophagia</taxon>
        <taxon>Cytophagales</taxon>
        <taxon>Hymenobacteraceae</taxon>
        <taxon>Hymenobacter</taxon>
    </lineage>
</organism>
<protein>
    <recommendedName>
        <fullName evidence="1">Methylmalonyl-CoA mutase alpha/beta chain catalytic domain-containing protein</fullName>
    </recommendedName>
</protein>
<evidence type="ECO:0000313" key="3">
    <source>
        <dbReference type="Proteomes" id="UP001501469"/>
    </source>
</evidence>
<keyword evidence="3" id="KW-1185">Reference proteome</keyword>
<feature type="domain" description="Methylmalonyl-CoA mutase alpha/beta chain catalytic" evidence="1">
    <location>
        <begin position="188"/>
        <end position="433"/>
    </location>
</feature>
<evidence type="ECO:0000313" key="2">
    <source>
        <dbReference type="EMBL" id="GAA4030499.1"/>
    </source>
</evidence>